<dbReference type="GO" id="GO:0004519">
    <property type="term" value="F:endonuclease activity"/>
    <property type="evidence" value="ECO:0007669"/>
    <property type="project" value="UniProtKB-KW"/>
</dbReference>
<reference evidence="2 3" key="1">
    <citation type="submission" date="2020-03" db="EMBL/GenBank/DDBJ databases">
        <title>WGS of actinomycetes isolated from Thailand.</title>
        <authorList>
            <person name="Thawai C."/>
        </authorList>
    </citation>
    <scope>NUCLEOTIDE SEQUENCE [LARGE SCALE GENOMIC DNA]</scope>
    <source>
        <strain evidence="2 3">FMUSA5-5</strain>
    </source>
</reference>
<keyword evidence="2" id="KW-0378">Hydrolase</keyword>
<keyword evidence="2" id="KW-0540">Nuclease</keyword>
<dbReference type="Pfam" id="PF01844">
    <property type="entry name" value="HNH"/>
    <property type="match status" value="1"/>
</dbReference>
<evidence type="ECO:0000313" key="2">
    <source>
        <dbReference type="EMBL" id="NJP96392.1"/>
    </source>
</evidence>
<accession>A0ABX1BHM3</accession>
<proteinExistence type="predicted"/>
<feature type="domain" description="HNH nuclease" evidence="1">
    <location>
        <begin position="45"/>
        <end position="105"/>
    </location>
</feature>
<dbReference type="SMART" id="SM00507">
    <property type="entry name" value="HNHc"/>
    <property type="match status" value="1"/>
</dbReference>
<keyword evidence="3" id="KW-1185">Reference proteome</keyword>
<keyword evidence="2" id="KW-0255">Endonuclease</keyword>
<evidence type="ECO:0000313" key="3">
    <source>
        <dbReference type="Proteomes" id="UP000696294"/>
    </source>
</evidence>
<comment type="caution">
    <text evidence="2">The sequence shown here is derived from an EMBL/GenBank/DDBJ whole genome shotgun (WGS) entry which is preliminary data.</text>
</comment>
<dbReference type="Proteomes" id="UP000696294">
    <property type="component" value="Unassembled WGS sequence"/>
</dbReference>
<dbReference type="Gene3D" id="1.10.30.50">
    <property type="match status" value="1"/>
</dbReference>
<dbReference type="InterPro" id="IPR002711">
    <property type="entry name" value="HNH"/>
</dbReference>
<dbReference type="CDD" id="cd00085">
    <property type="entry name" value="HNHc"/>
    <property type="match status" value="1"/>
</dbReference>
<gene>
    <name evidence="2" type="ORF">HCN51_44355</name>
</gene>
<dbReference type="EMBL" id="JAATEP010000049">
    <property type="protein sequence ID" value="NJP96392.1"/>
    <property type="molecule type" value="Genomic_DNA"/>
</dbReference>
<dbReference type="InterPro" id="IPR003615">
    <property type="entry name" value="HNH_nuc"/>
</dbReference>
<name>A0ABX1BHM3_9ACTN</name>
<evidence type="ECO:0000259" key="1">
    <source>
        <dbReference type="SMART" id="SM00507"/>
    </source>
</evidence>
<protein>
    <submittedName>
        <fullName evidence="2">HNH endonuclease</fullName>
    </submittedName>
</protein>
<organism evidence="2 3">
    <name type="scientific">Nonomuraea composti</name>
    <dbReference type="NCBI Taxonomy" id="2720023"/>
    <lineage>
        <taxon>Bacteria</taxon>
        <taxon>Bacillati</taxon>
        <taxon>Actinomycetota</taxon>
        <taxon>Actinomycetes</taxon>
        <taxon>Streptosporangiales</taxon>
        <taxon>Streptosporangiaceae</taxon>
        <taxon>Nonomuraea</taxon>
    </lineage>
</organism>
<sequence length="143" mass="16400">MCAAKWGSEWRRQRWKNDPELGRRERARANGRRRARLRGNGFEDYDRLEVCERDGWICQLCFYEVDREAQWPHPLSAAIDHIVPIAVGGPDILDNVQLAHQGCNWRKSSKDSIGCNPRQFIHPAVIARYVGPGMALDTDQTGD</sequence>